<dbReference type="Proteomes" id="UP001303473">
    <property type="component" value="Unassembled WGS sequence"/>
</dbReference>
<sequence length="220" mass="23554">MSVVSLEAAHGIGYGLRNAANGWTIAAAKGPTLGAVLRNPLSRHQEKAVLWMRAKEQLPGGLGGSDFDEAGNTVTRFNQARSLSSLPDVSGRPTLIVASRPVVAVYEGFGKHLQPTESAVLSIAVTGGPTLSTIKSVPIVLTSYETGVCDAQAGSKPRLALLRLGENVSKDVLTLVSVFVLRRTRAEVFTSDDQLPGIRFDEIRERFGKEDTLSYRIPDP</sequence>
<organism evidence="1 2">
    <name type="scientific">Diplogelasinospora grovesii</name>
    <dbReference type="NCBI Taxonomy" id="303347"/>
    <lineage>
        <taxon>Eukaryota</taxon>
        <taxon>Fungi</taxon>
        <taxon>Dikarya</taxon>
        <taxon>Ascomycota</taxon>
        <taxon>Pezizomycotina</taxon>
        <taxon>Sordariomycetes</taxon>
        <taxon>Sordariomycetidae</taxon>
        <taxon>Sordariales</taxon>
        <taxon>Diplogelasinosporaceae</taxon>
        <taxon>Diplogelasinospora</taxon>
    </lineage>
</organism>
<comment type="caution">
    <text evidence="1">The sequence shown here is derived from an EMBL/GenBank/DDBJ whole genome shotgun (WGS) entry which is preliminary data.</text>
</comment>
<evidence type="ECO:0000313" key="2">
    <source>
        <dbReference type="Proteomes" id="UP001303473"/>
    </source>
</evidence>
<gene>
    <name evidence="1" type="ORF">QBC46DRAFT_348381</name>
</gene>
<name>A0AAN6RYP5_9PEZI</name>
<evidence type="ECO:0000313" key="1">
    <source>
        <dbReference type="EMBL" id="KAK3933678.1"/>
    </source>
</evidence>
<reference evidence="2" key="1">
    <citation type="journal article" date="2023" name="Mol. Phylogenet. Evol.">
        <title>Genome-scale phylogeny and comparative genomics of the fungal order Sordariales.</title>
        <authorList>
            <person name="Hensen N."/>
            <person name="Bonometti L."/>
            <person name="Westerberg I."/>
            <person name="Brannstrom I.O."/>
            <person name="Guillou S."/>
            <person name="Cros-Aarteil S."/>
            <person name="Calhoun S."/>
            <person name="Haridas S."/>
            <person name="Kuo A."/>
            <person name="Mondo S."/>
            <person name="Pangilinan J."/>
            <person name="Riley R."/>
            <person name="LaButti K."/>
            <person name="Andreopoulos B."/>
            <person name="Lipzen A."/>
            <person name="Chen C."/>
            <person name="Yan M."/>
            <person name="Daum C."/>
            <person name="Ng V."/>
            <person name="Clum A."/>
            <person name="Steindorff A."/>
            <person name="Ohm R.A."/>
            <person name="Martin F."/>
            <person name="Silar P."/>
            <person name="Natvig D.O."/>
            <person name="Lalanne C."/>
            <person name="Gautier V."/>
            <person name="Ament-Velasquez S.L."/>
            <person name="Kruys A."/>
            <person name="Hutchinson M.I."/>
            <person name="Powell A.J."/>
            <person name="Barry K."/>
            <person name="Miller A.N."/>
            <person name="Grigoriev I.V."/>
            <person name="Debuchy R."/>
            <person name="Gladieux P."/>
            <person name="Hiltunen Thoren M."/>
            <person name="Johannesson H."/>
        </authorList>
    </citation>
    <scope>NUCLEOTIDE SEQUENCE [LARGE SCALE GENOMIC DNA]</scope>
    <source>
        <strain evidence="2">CBS 340.73</strain>
    </source>
</reference>
<keyword evidence="2" id="KW-1185">Reference proteome</keyword>
<protein>
    <submittedName>
        <fullName evidence="1">Uncharacterized protein</fullName>
    </submittedName>
</protein>
<dbReference type="EMBL" id="MU854094">
    <property type="protein sequence ID" value="KAK3933678.1"/>
    <property type="molecule type" value="Genomic_DNA"/>
</dbReference>
<dbReference type="AlphaFoldDB" id="A0AAN6RYP5"/>
<accession>A0AAN6RYP5</accession>
<proteinExistence type="predicted"/>